<dbReference type="EMBL" id="CH476651">
    <property type="protein sequence ID" value="EDO00348.1"/>
    <property type="molecule type" value="Genomic_DNA"/>
</dbReference>
<organism evidence="2 3">
    <name type="scientific">Sclerotinia sclerotiorum (strain ATCC 18683 / 1980 / Ss-1)</name>
    <name type="common">White mold</name>
    <name type="synonym">Whetzelinia sclerotiorum</name>
    <dbReference type="NCBI Taxonomy" id="665079"/>
    <lineage>
        <taxon>Eukaryota</taxon>
        <taxon>Fungi</taxon>
        <taxon>Dikarya</taxon>
        <taxon>Ascomycota</taxon>
        <taxon>Pezizomycotina</taxon>
        <taxon>Leotiomycetes</taxon>
        <taxon>Helotiales</taxon>
        <taxon>Sclerotiniaceae</taxon>
        <taxon>Sclerotinia</taxon>
    </lineage>
</organism>
<evidence type="ECO:0000313" key="2">
    <source>
        <dbReference type="EMBL" id="EDO00348.1"/>
    </source>
</evidence>
<dbReference type="KEGG" id="ssl:SS1G_14218"/>
<dbReference type="Proteomes" id="UP000001312">
    <property type="component" value="Unassembled WGS sequence"/>
</dbReference>
<dbReference type="HOGENOM" id="CLU_017973_0_0_1"/>
<accession>A7F9D7</accession>
<evidence type="ECO:0000313" key="3">
    <source>
        <dbReference type="Proteomes" id="UP000001312"/>
    </source>
</evidence>
<feature type="region of interest" description="Disordered" evidence="1">
    <location>
        <begin position="50"/>
        <end position="71"/>
    </location>
</feature>
<gene>
    <name evidence="2" type="ORF">SS1G_14218</name>
</gene>
<dbReference type="InParanoid" id="A7F9D7"/>
<dbReference type="RefSeq" id="XP_001584763.1">
    <property type="nucleotide sequence ID" value="XM_001584713.1"/>
</dbReference>
<sequence>MTDSQPKLEGVARASGKVSYDTTGQLLSPTLAKRYSRPLGKFGSVDHQILGNNGKSGVTPRRNISKPRKRGKRRSWEEILDDIDIYQRKCWYEKDTEDVAPTDCVGPRLNGFTALDLHGMQSLAALDTNVSLHSLENPIHPCFERSRWVVEDCMPKHKGAIPILGRHEGFWVDGNQLRIATTLVHEFAHALRRSIINGEEIWGGQPTPLITQVHNRGGPRLPNLGITKTSWFTDKNKSYQTSRNAPPLNLKPKRGWVDEFHTYDYWPVPTQWYKTLFTEGFWENVRGFGPEAKKMRTEKLGMRFPSEGHPDAKSRVDDSGINIGGGWSYGPPQTRSQTERSRMKDRLSAKLTRQHNVRKAENYTNHPVITYSCPRWDDIVEYLFTNRGLLDLALDSMEVFSEPTFFRYIRDHGGISLTPMEFRSFLGVANERQELFLWEPFPGFGIVKHIPTGWPPSSSASSTFWTSLISEADEDNMETLDNFMSDQSVQEALYEYCGECRDLDMESFRLWLVHRFEAEEFDGEDADEDFRNVILESVRQGGTYFTPKNIVRFIYPIKDIRERKADEFTKQRMKILEEGADSLTSGVSSL</sequence>
<dbReference type="AlphaFoldDB" id="A7F9D7"/>
<keyword evidence="3" id="KW-1185">Reference proteome</keyword>
<reference evidence="3" key="1">
    <citation type="journal article" date="2011" name="PLoS Genet.">
        <title>Genomic analysis of the necrotrophic fungal pathogens Sclerotinia sclerotiorum and Botrytis cinerea.</title>
        <authorList>
            <person name="Amselem J."/>
            <person name="Cuomo C.A."/>
            <person name="van Kan J.A."/>
            <person name="Viaud M."/>
            <person name="Benito E.P."/>
            <person name="Couloux A."/>
            <person name="Coutinho P.M."/>
            <person name="de Vries R.P."/>
            <person name="Dyer P.S."/>
            <person name="Fillinger S."/>
            <person name="Fournier E."/>
            <person name="Gout L."/>
            <person name="Hahn M."/>
            <person name="Kohn L."/>
            <person name="Lapalu N."/>
            <person name="Plummer K.M."/>
            <person name="Pradier J.M."/>
            <person name="Quevillon E."/>
            <person name="Sharon A."/>
            <person name="Simon A."/>
            <person name="ten Have A."/>
            <person name="Tudzynski B."/>
            <person name="Tudzynski P."/>
            <person name="Wincker P."/>
            <person name="Andrew M."/>
            <person name="Anthouard V."/>
            <person name="Beever R.E."/>
            <person name="Beffa R."/>
            <person name="Benoit I."/>
            <person name="Bouzid O."/>
            <person name="Brault B."/>
            <person name="Chen Z."/>
            <person name="Choquer M."/>
            <person name="Collemare J."/>
            <person name="Cotton P."/>
            <person name="Danchin E.G."/>
            <person name="Da Silva C."/>
            <person name="Gautier A."/>
            <person name="Giraud C."/>
            <person name="Giraud T."/>
            <person name="Gonzalez C."/>
            <person name="Grossetete S."/>
            <person name="Guldener U."/>
            <person name="Henrissat B."/>
            <person name="Howlett B.J."/>
            <person name="Kodira C."/>
            <person name="Kretschmer M."/>
            <person name="Lappartient A."/>
            <person name="Leroch M."/>
            <person name="Levis C."/>
            <person name="Mauceli E."/>
            <person name="Neuveglise C."/>
            <person name="Oeser B."/>
            <person name="Pearson M."/>
            <person name="Poulain J."/>
            <person name="Poussereau N."/>
            <person name="Quesneville H."/>
            <person name="Rascle C."/>
            <person name="Schumacher J."/>
            <person name="Segurens B."/>
            <person name="Sexton A."/>
            <person name="Silva E."/>
            <person name="Sirven C."/>
            <person name="Soanes D.M."/>
            <person name="Talbot N.J."/>
            <person name="Templeton M."/>
            <person name="Yandava C."/>
            <person name="Yarden O."/>
            <person name="Zeng Q."/>
            <person name="Rollins J.A."/>
            <person name="Lebrun M.H."/>
            <person name="Dickman M."/>
        </authorList>
    </citation>
    <scope>NUCLEOTIDE SEQUENCE [LARGE SCALE GENOMIC DNA]</scope>
    <source>
        <strain evidence="3">ATCC 18683 / 1980 / Ss-1</strain>
    </source>
</reference>
<dbReference type="STRING" id="665079.A7F9D7"/>
<dbReference type="GeneID" id="5480873"/>
<protein>
    <submittedName>
        <fullName evidence="2">Uncharacterized protein</fullName>
    </submittedName>
</protein>
<evidence type="ECO:0000256" key="1">
    <source>
        <dbReference type="SAM" id="MobiDB-lite"/>
    </source>
</evidence>
<name>A7F9D7_SCLS1</name>
<proteinExistence type="predicted"/>